<dbReference type="PATRIC" id="fig|579138.3.peg.935"/>
<dbReference type="HOGENOM" id="CLU_015237_4_0_5"/>
<evidence type="ECO:0000259" key="12">
    <source>
        <dbReference type="PROSITE" id="PS51846"/>
    </source>
</evidence>
<evidence type="ECO:0000259" key="11">
    <source>
        <dbReference type="PROSITE" id="PS51371"/>
    </source>
</evidence>
<dbReference type="PANTHER" id="PTHR22777">
    <property type="entry name" value="HEMOLYSIN-RELATED"/>
    <property type="match status" value="1"/>
</dbReference>
<protein>
    <recommendedName>
        <fullName evidence="15">Hemolysin</fullName>
    </recommendedName>
</protein>
<dbReference type="GO" id="GO:0005886">
    <property type="term" value="C:plasma membrane"/>
    <property type="evidence" value="ECO:0007669"/>
    <property type="project" value="TreeGrafter"/>
</dbReference>
<feature type="transmembrane region" description="Helical" evidence="10">
    <location>
        <begin position="69"/>
        <end position="88"/>
    </location>
</feature>
<dbReference type="eggNOG" id="COG1253">
    <property type="taxonomic scope" value="Bacteria"/>
</dbReference>
<dbReference type="Pfam" id="PF03471">
    <property type="entry name" value="CorC_HlyC"/>
    <property type="match status" value="1"/>
</dbReference>
<evidence type="ECO:0000256" key="5">
    <source>
        <dbReference type="ARBA" id="ARBA00022989"/>
    </source>
</evidence>
<keyword evidence="5 9" id="KW-1133">Transmembrane helix</keyword>
<dbReference type="InterPro" id="IPR005170">
    <property type="entry name" value="Transptr-assoc_dom"/>
</dbReference>
<evidence type="ECO:0000256" key="6">
    <source>
        <dbReference type="ARBA" id="ARBA00023122"/>
    </source>
</evidence>
<dbReference type="InterPro" id="IPR046342">
    <property type="entry name" value="CBS_dom_sf"/>
</dbReference>
<dbReference type="KEGG" id="zmp:Zymop_0890"/>
<feature type="domain" description="CNNM transmembrane" evidence="12">
    <location>
        <begin position="7"/>
        <end position="208"/>
    </location>
</feature>
<dbReference type="InterPro" id="IPR044751">
    <property type="entry name" value="Ion_transp-like_CBS"/>
</dbReference>
<dbReference type="PROSITE" id="PS51846">
    <property type="entry name" value="CNNM"/>
    <property type="match status" value="1"/>
</dbReference>
<evidence type="ECO:0000256" key="8">
    <source>
        <dbReference type="PROSITE-ProRule" id="PRU00703"/>
    </source>
</evidence>
<dbReference type="GO" id="GO:0050660">
    <property type="term" value="F:flavin adenine dinucleotide binding"/>
    <property type="evidence" value="ECO:0007669"/>
    <property type="project" value="InterPro"/>
</dbReference>
<dbReference type="SMART" id="SM01091">
    <property type="entry name" value="CorC_HlyC"/>
    <property type="match status" value="1"/>
</dbReference>
<evidence type="ECO:0000313" key="14">
    <source>
        <dbReference type="Proteomes" id="UP000000491"/>
    </source>
</evidence>
<evidence type="ECO:0000256" key="4">
    <source>
        <dbReference type="ARBA" id="ARBA00022737"/>
    </source>
</evidence>
<evidence type="ECO:0000256" key="9">
    <source>
        <dbReference type="PROSITE-ProRule" id="PRU01193"/>
    </source>
</evidence>
<proteinExistence type="inferred from homology"/>
<evidence type="ECO:0000256" key="10">
    <source>
        <dbReference type="SAM" id="Phobius"/>
    </source>
</evidence>
<accession>F8ESL4</accession>
<dbReference type="PANTHER" id="PTHR22777:SF17">
    <property type="entry name" value="UPF0053 PROTEIN SLL0260"/>
    <property type="match status" value="1"/>
</dbReference>
<dbReference type="InterPro" id="IPR016169">
    <property type="entry name" value="FAD-bd_PCMH_sub2"/>
</dbReference>
<evidence type="ECO:0000256" key="3">
    <source>
        <dbReference type="ARBA" id="ARBA00022692"/>
    </source>
</evidence>
<organism evidence="13 14">
    <name type="scientific">Zymomonas mobilis subsp. pomaceae (strain ATCC 29192 / DSM 22645 / JCM 10191 / CCUG 17912 / NBRC 13757 / NCIMB 11200 / NRRL B-4491 / Barker I)</name>
    <dbReference type="NCBI Taxonomy" id="579138"/>
    <lineage>
        <taxon>Bacteria</taxon>
        <taxon>Pseudomonadati</taxon>
        <taxon>Pseudomonadota</taxon>
        <taxon>Alphaproteobacteria</taxon>
        <taxon>Sphingomonadales</taxon>
        <taxon>Zymomonadaceae</taxon>
        <taxon>Zymomonas</taxon>
    </lineage>
</organism>
<feature type="domain" description="CBS" evidence="11">
    <location>
        <begin position="227"/>
        <end position="286"/>
    </location>
</feature>
<gene>
    <name evidence="13" type="ordered locus">Zymop_0890</name>
</gene>
<dbReference type="RefSeq" id="WP_013934185.1">
    <property type="nucleotide sequence ID" value="NC_015709.1"/>
</dbReference>
<keyword evidence="7 9" id="KW-0472">Membrane</keyword>
<dbReference type="Gene3D" id="3.30.465.10">
    <property type="match status" value="1"/>
</dbReference>
<dbReference type="InterPro" id="IPR002550">
    <property type="entry name" value="CNNM"/>
</dbReference>
<dbReference type="InterPro" id="IPR036318">
    <property type="entry name" value="FAD-bd_PCMH-like_sf"/>
</dbReference>
<dbReference type="Pfam" id="PF00571">
    <property type="entry name" value="CBS"/>
    <property type="match status" value="1"/>
</dbReference>
<dbReference type="PROSITE" id="PS51371">
    <property type="entry name" value="CBS"/>
    <property type="match status" value="1"/>
</dbReference>
<keyword evidence="3 9" id="KW-0812">Transmembrane</keyword>
<dbReference type="EMBL" id="CP002865">
    <property type="protein sequence ID" value="AEI37789.1"/>
    <property type="molecule type" value="Genomic_DNA"/>
</dbReference>
<dbReference type="Pfam" id="PF01595">
    <property type="entry name" value="CNNM"/>
    <property type="match status" value="1"/>
</dbReference>
<evidence type="ECO:0000256" key="7">
    <source>
        <dbReference type="ARBA" id="ARBA00023136"/>
    </source>
</evidence>
<dbReference type="CDD" id="cd04590">
    <property type="entry name" value="CBS_pair_CorC_HlyC_assoc"/>
    <property type="match status" value="1"/>
</dbReference>
<feature type="transmembrane region" description="Helical" evidence="10">
    <location>
        <begin position="16"/>
        <end position="36"/>
    </location>
</feature>
<comment type="subcellular location">
    <subcellularLocation>
        <location evidence="1">Membrane</location>
        <topology evidence="1">Multi-pass membrane protein</topology>
    </subcellularLocation>
</comment>
<sequence>MTPHPSLTAFPWHDCLLLVALIAFNGLFAMSELAIISSRRPKLEAMTQKGNLIRGAKAALALSAHPGRFLSTMQVGITGISTLAGAVSGETLGGPIGERLALLGVPNASVWGFAVAIVVTTYFSLIFGELVPKQVALRAPEQIAAVTALPVLWLSRITAPAVWLLDKSSAIVFRLAGMDRETHNQVTAEEVRLTITEAFQAGVIEENERQIISGVIRLADRPVREIMTPRTEVGWLDMNADVPTISRNLASMPHSRMPVAVGSVDNIIGVVHSRDIVRALMRGEKLDLKRLMRSAPVVPDQTTVMAALDSLRLAEVPLGMVHDEYGHFEGVVAPADLLAAMSGHFVSDAGGKNDPSIIEDKDGHYIISGSLSADQMADKLNFELDEDRDYATVAGFALSVLRHLPTVGERFSAHDWQFEILDITGHKIEKIGASRVADHALEHV</sequence>
<comment type="similarity">
    <text evidence="2">Belongs to the UPF0053 family. Hemolysin C subfamily.</text>
</comment>
<reference evidence="13 14" key="1">
    <citation type="journal article" date="2011" name="J. Bacteriol.">
        <title>Genome sequence of the ethanol-producing Zymomonas mobilis subsp. pomaceae lectotype strain ATCC 29192.</title>
        <authorList>
            <person name="Kouvelis V.N."/>
            <person name="Davenport K.W."/>
            <person name="Brettin T.S."/>
            <person name="Bruce D."/>
            <person name="Detter C."/>
            <person name="Han C.S."/>
            <person name="Nolan M."/>
            <person name="Tapia R."/>
            <person name="Damoulaki A."/>
            <person name="Kyrpides N.C."/>
            <person name="Typas M.A."/>
            <person name="Pappas K.M."/>
        </authorList>
    </citation>
    <scope>NUCLEOTIDE SEQUENCE [LARGE SCALE GENOMIC DNA]</scope>
    <source>
        <strain evidence="14">ATCC 29192 / DSM 22645 / JCM 10191 / CCUG 17912 / NBRC 13757 / NCIMB 11200 / NRRL B-4491 / Barker I</strain>
    </source>
</reference>
<dbReference type="SUPFAM" id="SSF56176">
    <property type="entry name" value="FAD-binding/transporter-associated domain-like"/>
    <property type="match status" value="1"/>
</dbReference>
<name>F8ESL4_ZYMMT</name>
<dbReference type="SUPFAM" id="SSF54631">
    <property type="entry name" value="CBS-domain pair"/>
    <property type="match status" value="1"/>
</dbReference>
<feature type="transmembrane region" description="Helical" evidence="10">
    <location>
        <begin position="108"/>
        <end position="131"/>
    </location>
</feature>
<feature type="transmembrane region" description="Helical" evidence="10">
    <location>
        <begin position="143"/>
        <end position="165"/>
    </location>
</feature>
<evidence type="ECO:0000256" key="1">
    <source>
        <dbReference type="ARBA" id="ARBA00004141"/>
    </source>
</evidence>
<evidence type="ECO:0000256" key="2">
    <source>
        <dbReference type="ARBA" id="ARBA00006446"/>
    </source>
</evidence>
<dbReference type="AlphaFoldDB" id="F8ESL4"/>
<evidence type="ECO:0008006" key="15">
    <source>
        <dbReference type="Google" id="ProtNLM"/>
    </source>
</evidence>
<dbReference type="STRING" id="579138.Zymop_0890"/>
<dbReference type="Proteomes" id="UP000000491">
    <property type="component" value="Chromosome"/>
</dbReference>
<evidence type="ECO:0000313" key="13">
    <source>
        <dbReference type="EMBL" id="AEI37789.1"/>
    </source>
</evidence>
<keyword evidence="6 8" id="KW-0129">CBS domain</keyword>
<dbReference type="Gene3D" id="3.10.580.10">
    <property type="entry name" value="CBS-domain"/>
    <property type="match status" value="1"/>
</dbReference>
<dbReference type="InterPro" id="IPR000644">
    <property type="entry name" value="CBS_dom"/>
</dbReference>
<keyword evidence="4" id="KW-0677">Repeat</keyword>